<feature type="compositionally biased region" description="Basic and acidic residues" evidence="1">
    <location>
        <begin position="46"/>
        <end position="72"/>
    </location>
</feature>
<organism evidence="3 4">
    <name type="scientific">Paramarasmius palmivorus</name>
    <dbReference type="NCBI Taxonomy" id="297713"/>
    <lineage>
        <taxon>Eukaryota</taxon>
        <taxon>Fungi</taxon>
        <taxon>Dikarya</taxon>
        <taxon>Basidiomycota</taxon>
        <taxon>Agaricomycotina</taxon>
        <taxon>Agaricomycetes</taxon>
        <taxon>Agaricomycetidae</taxon>
        <taxon>Agaricales</taxon>
        <taxon>Marasmiineae</taxon>
        <taxon>Marasmiaceae</taxon>
        <taxon>Paramarasmius</taxon>
    </lineage>
</organism>
<reference evidence="3 4" key="1">
    <citation type="submission" date="2024-01" db="EMBL/GenBank/DDBJ databases">
        <title>A draft genome for a cacao thread blight-causing isolate of Paramarasmius palmivorus.</title>
        <authorList>
            <person name="Baruah I.K."/>
            <person name="Bukari Y."/>
            <person name="Amoako-Attah I."/>
            <person name="Meinhardt L.W."/>
            <person name="Bailey B.A."/>
            <person name="Cohen S.P."/>
        </authorList>
    </citation>
    <scope>NUCLEOTIDE SEQUENCE [LARGE SCALE GENOMIC DNA]</scope>
    <source>
        <strain evidence="3 4">GH-12</strain>
    </source>
</reference>
<dbReference type="InterPro" id="IPR018289">
    <property type="entry name" value="MULE_transposase_dom"/>
</dbReference>
<dbReference type="Pfam" id="PF10551">
    <property type="entry name" value="MULE"/>
    <property type="match status" value="1"/>
</dbReference>
<dbReference type="PANTHER" id="PTHR31569">
    <property type="entry name" value="SWIM-TYPE DOMAIN-CONTAINING PROTEIN"/>
    <property type="match status" value="1"/>
</dbReference>
<accession>A0AAW0AYS6</accession>
<protein>
    <recommendedName>
        <fullName evidence="2">MULE transposase domain-containing protein</fullName>
    </recommendedName>
</protein>
<feature type="region of interest" description="Disordered" evidence="1">
    <location>
        <begin position="45"/>
        <end position="74"/>
    </location>
</feature>
<keyword evidence="4" id="KW-1185">Reference proteome</keyword>
<dbReference type="Proteomes" id="UP001383192">
    <property type="component" value="Unassembled WGS sequence"/>
</dbReference>
<name>A0AAW0AYS6_9AGAR</name>
<dbReference type="PANTHER" id="PTHR31569:SF4">
    <property type="entry name" value="SWIM-TYPE DOMAIN-CONTAINING PROTEIN"/>
    <property type="match status" value="1"/>
</dbReference>
<evidence type="ECO:0000313" key="4">
    <source>
        <dbReference type="Proteomes" id="UP001383192"/>
    </source>
</evidence>
<dbReference type="EMBL" id="JAYKXP010000219">
    <property type="protein sequence ID" value="KAK7018772.1"/>
    <property type="molecule type" value="Genomic_DNA"/>
</dbReference>
<feature type="domain" description="MULE transposase" evidence="2">
    <location>
        <begin position="332"/>
        <end position="427"/>
    </location>
</feature>
<proteinExistence type="predicted"/>
<sequence length="729" mass="84344">MSDTGKNSEKVHCQRCGLLATQNTFPRLPGNIGFAKECAGCRGKKQKGDTERYQKRKSEGAKSRQNRGKDQSAEGLPVVTWTQVKGLLDSVQQKAYELHALVEPPHLSEEYGSAGSQKDRDGKTIVSDVMSVMRELTGYRWNFKSKYVHKSNTSITSYSHYCAQLNGEQTKNKKVSDPKKQRARNYMDRFDCHGYLNVVVNEENKDLIELRLTHYLPHTPYTDISIPEEVKEKIKSMRDQTAAKIWSAVQEAYPGTNLTRKQVYFFWYQLNENLWRLSSNQLESAIKVLEKACEEGVQVEVITTPVEDGISSLAFTFTGVLDEYGENVEELAMDSTWKTNALGYELYGFVAEANGQALPLAFSFTSTDGTAAEGAKERMLVAVLNRLKASCPNVTFLLHDKDMTELNACRVVFPDAKHQLCYWHAIKYVSERLAEDKKPAYYDPRRANKVFGFIDSTWAPGVDAIEGWIEEGVHEADVEGERPENIPLPSDAIKNSSGALRKTCRPPLMVLIHDTQKIPVYPDPPCTQKLQLPTFCPKEHRGIIVEMFRVHLHQHPQIPFNDDEKTKLTAEQIYRNAVYAMYTFCFKHNLSQPWAYLWNRWYNPKQWVLWARSADEAIPRLKTTMIVESLWRVIKHDDLEQYHRPRLDLVTHTLIRRLLPRVRLTLDYILERRRIGRPKALANWQREIEREWKDMSRCDEHRLLDTEIRWRKTPKNQKGRTERLEQLML</sequence>
<dbReference type="InterPro" id="IPR052579">
    <property type="entry name" value="Zinc_finger_SWIM"/>
</dbReference>
<dbReference type="AlphaFoldDB" id="A0AAW0AYS6"/>
<gene>
    <name evidence="3" type="ORF">VNI00_018234</name>
</gene>
<evidence type="ECO:0000256" key="1">
    <source>
        <dbReference type="SAM" id="MobiDB-lite"/>
    </source>
</evidence>
<evidence type="ECO:0000313" key="3">
    <source>
        <dbReference type="EMBL" id="KAK7018772.1"/>
    </source>
</evidence>
<comment type="caution">
    <text evidence="3">The sequence shown here is derived from an EMBL/GenBank/DDBJ whole genome shotgun (WGS) entry which is preliminary data.</text>
</comment>
<evidence type="ECO:0000259" key="2">
    <source>
        <dbReference type="Pfam" id="PF10551"/>
    </source>
</evidence>